<dbReference type="GO" id="GO:0005834">
    <property type="term" value="C:heterotrimeric G-protein complex"/>
    <property type="evidence" value="ECO:0007669"/>
    <property type="project" value="TreeGrafter"/>
</dbReference>
<keyword evidence="13" id="KW-1185">Reference proteome</keyword>
<dbReference type="OrthoDB" id="19232at2759"/>
<keyword evidence="5" id="KW-0488">Methylation</keyword>
<feature type="domain" description="G protein gamma" evidence="11">
    <location>
        <begin position="21"/>
        <end position="91"/>
    </location>
</feature>
<evidence type="ECO:0000256" key="1">
    <source>
        <dbReference type="ARBA" id="ARBA00004170"/>
    </source>
</evidence>
<evidence type="ECO:0000256" key="10">
    <source>
        <dbReference type="ARBA" id="ARBA00023289"/>
    </source>
</evidence>
<dbReference type="InterPro" id="IPR036284">
    <property type="entry name" value="GGL_sf"/>
</dbReference>
<evidence type="ECO:0000313" key="13">
    <source>
        <dbReference type="Proteomes" id="UP000094385"/>
    </source>
</evidence>
<dbReference type="InterPro" id="IPR015898">
    <property type="entry name" value="G-protein_gamma-like_dom"/>
</dbReference>
<dbReference type="GO" id="GO:0000750">
    <property type="term" value="P:pheromone-dependent signal transduction involved in conjugation with cellular fusion"/>
    <property type="evidence" value="ECO:0007669"/>
    <property type="project" value="InterPro"/>
</dbReference>
<comment type="similarity">
    <text evidence="2">Belongs to the G protein gamma family.</text>
</comment>
<dbReference type="EMBL" id="KV454294">
    <property type="protein sequence ID" value="ODQ73145.1"/>
    <property type="molecule type" value="Genomic_DNA"/>
</dbReference>
<dbReference type="Proteomes" id="UP000094385">
    <property type="component" value="Unassembled WGS sequence"/>
</dbReference>
<reference evidence="12 13" key="1">
    <citation type="journal article" date="2016" name="Proc. Natl. Acad. Sci. U.S.A.">
        <title>Comparative genomics of biotechnologically important yeasts.</title>
        <authorList>
            <person name="Riley R."/>
            <person name="Haridas S."/>
            <person name="Wolfe K.H."/>
            <person name="Lopes M.R."/>
            <person name="Hittinger C.T."/>
            <person name="Goeker M."/>
            <person name="Salamov A.A."/>
            <person name="Wisecaver J.H."/>
            <person name="Long T.M."/>
            <person name="Calvey C.H."/>
            <person name="Aerts A.L."/>
            <person name="Barry K.W."/>
            <person name="Choi C."/>
            <person name="Clum A."/>
            <person name="Coughlan A.Y."/>
            <person name="Deshpande S."/>
            <person name="Douglass A.P."/>
            <person name="Hanson S.J."/>
            <person name="Klenk H.-P."/>
            <person name="LaButti K.M."/>
            <person name="Lapidus A."/>
            <person name="Lindquist E.A."/>
            <person name="Lipzen A.M."/>
            <person name="Meier-Kolthoff J.P."/>
            <person name="Ohm R.A."/>
            <person name="Otillar R.P."/>
            <person name="Pangilinan J.L."/>
            <person name="Peng Y."/>
            <person name="Rokas A."/>
            <person name="Rosa C.A."/>
            <person name="Scheuner C."/>
            <person name="Sibirny A.A."/>
            <person name="Slot J.C."/>
            <person name="Stielow J.B."/>
            <person name="Sun H."/>
            <person name="Kurtzman C.P."/>
            <person name="Blackwell M."/>
            <person name="Grigoriev I.V."/>
            <person name="Jeffries T.W."/>
        </authorList>
    </citation>
    <scope>NUCLEOTIDE SEQUENCE [LARGE SCALE GENOMIC DNA]</scope>
    <source>
        <strain evidence="12 13">NRRL Y-11557</strain>
    </source>
</reference>
<evidence type="ECO:0000256" key="4">
    <source>
        <dbReference type="ARBA" id="ARBA00016111"/>
    </source>
</evidence>
<evidence type="ECO:0000256" key="2">
    <source>
        <dbReference type="ARBA" id="ARBA00007431"/>
    </source>
</evidence>
<gene>
    <name evidence="12" type="ORF">LIPSTDRAFT_3486</name>
</gene>
<evidence type="ECO:0000256" key="9">
    <source>
        <dbReference type="ARBA" id="ARBA00023288"/>
    </source>
</evidence>
<keyword evidence="9" id="KW-0449">Lipoprotein</keyword>
<keyword evidence="10" id="KW-0636">Prenylation</keyword>
<comment type="subunit">
    <text evidence="3">G proteins are composed of 3 units, alpha, beta and gamma.</text>
</comment>
<keyword evidence="7" id="KW-0564">Palmitate</keyword>
<evidence type="ECO:0000256" key="3">
    <source>
        <dbReference type="ARBA" id="ARBA00011581"/>
    </source>
</evidence>
<dbReference type="PANTHER" id="PTHR28189">
    <property type="entry name" value="GUANINE NUCLEOTIDE-BINDING PROTEIN SUBUNIT GAMMA"/>
    <property type="match status" value="1"/>
</dbReference>
<dbReference type="PANTHER" id="PTHR28189:SF1">
    <property type="entry name" value="GUANINE NUCLEOTIDE-BINDING PROTEIN SUBUNIT GAMMA"/>
    <property type="match status" value="1"/>
</dbReference>
<name>A0A1E3Q613_LIPST</name>
<dbReference type="GO" id="GO:0031681">
    <property type="term" value="F:G-protein beta-subunit binding"/>
    <property type="evidence" value="ECO:0007669"/>
    <property type="project" value="InterPro"/>
</dbReference>
<evidence type="ECO:0000256" key="5">
    <source>
        <dbReference type="ARBA" id="ARBA00022481"/>
    </source>
</evidence>
<evidence type="ECO:0000256" key="8">
    <source>
        <dbReference type="ARBA" id="ARBA00023224"/>
    </source>
</evidence>
<protein>
    <recommendedName>
        <fullName evidence="4">Guanine nucleotide-binding protein subunit gamma</fullName>
    </recommendedName>
</protein>
<dbReference type="STRING" id="675824.A0A1E3Q613"/>
<dbReference type="Gene3D" id="4.10.260.10">
    <property type="entry name" value="Transducin (heterotrimeric G protein), gamma chain"/>
    <property type="match status" value="1"/>
</dbReference>
<accession>A0A1E3Q613</accession>
<evidence type="ECO:0000259" key="11">
    <source>
        <dbReference type="SMART" id="SM01224"/>
    </source>
</evidence>
<dbReference type="AlphaFoldDB" id="A0A1E3Q613"/>
<evidence type="ECO:0000256" key="7">
    <source>
        <dbReference type="ARBA" id="ARBA00023139"/>
    </source>
</evidence>
<comment type="subcellular location">
    <subcellularLocation>
        <location evidence="1">Membrane</location>
        <topology evidence="1">Peripheral membrane protein</topology>
    </subcellularLocation>
</comment>
<keyword evidence="8" id="KW-0807">Transducer</keyword>
<dbReference type="Pfam" id="PF00631">
    <property type="entry name" value="G-gamma"/>
    <property type="match status" value="1"/>
</dbReference>
<dbReference type="GO" id="GO:0007186">
    <property type="term" value="P:G protein-coupled receptor signaling pathway"/>
    <property type="evidence" value="ECO:0007669"/>
    <property type="project" value="InterPro"/>
</dbReference>
<dbReference type="SUPFAM" id="SSF48670">
    <property type="entry name" value="Transducin (heterotrimeric G protein), gamma chain"/>
    <property type="match status" value="1"/>
</dbReference>
<dbReference type="SMART" id="SM01224">
    <property type="entry name" value="G_gamma"/>
    <property type="match status" value="1"/>
</dbReference>
<proteinExistence type="inferred from homology"/>
<evidence type="ECO:0000313" key="12">
    <source>
        <dbReference type="EMBL" id="ODQ73145.1"/>
    </source>
</evidence>
<dbReference type="InterPro" id="IPR041848">
    <property type="entry name" value="Ste18_fungal"/>
</dbReference>
<evidence type="ECO:0000256" key="6">
    <source>
        <dbReference type="ARBA" id="ARBA00023136"/>
    </source>
</evidence>
<sequence>MASIVPGSVGGVRDKTKGSSLELRLKRLRDLCSRLEADLVRPRIRTSEACQSIIQYTKNTKDFMVPSVWGSIDKREDPYSPPSEGGCCSVM</sequence>
<organism evidence="12 13">
    <name type="scientific">Lipomyces starkeyi NRRL Y-11557</name>
    <dbReference type="NCBI Taxonomy" id="675824"/>
    <lineage>
        <taxon>Eukaryota</taxon>
        <taxon>Fungi</taxon>
        <taxon>Dikarya</taxon>
        <taxon>Ascomycota</taxon>
        <taxon>Saccharomycotina</taxon>
        <taxon>Lipomycetes</taxon>
        <taxon>Lipomycetales</taxon>
        <taxon>Lipomycetaceae</taxon>
        <taxon>Lipomyces</taxon>
    </lineage>
</organism>
<keyword evidence="6" id="KW-0472">Membrane</keyword>
<dbReference type="FunFam" id="4.10.260.10:FF:000003">
    <property type="entry name" value="G-protein complex gamma subunit Ste18/GpgA"/>
    <property type="match status" value="1"/>
</dbReference>